<evidence type="ECO:0000259" key="4">
    <source>
        <dbReference type="Pfam" id="PF01555"/>
    </source>
</evidence>
<protein>
    <recommendedName>
        <fullName evidence="4">DNA methylase N-4/N-6 domain-containing protein</fullName>
    </recommendedName>
</protein>
<accession>A0A0F9T4S7</accession>
<evidence type="ECO:0000256" key="1">
    <source>
        <dbReference type="ARBA" id="ARBA00022603"/>
    </source>
</evidence>
<evidence type="ECO:0000256" key="2">
    <source>
        <dbReference type="ARBA" id="ARBA00022679"/>
    </source>
</evidence>
<evidence type="ECO:0000256" key="3">
    <source>
        <dbReference type="ARBA" id="ARBA00022691"/>
    </source>
</evidence>
<dbReference type="SUPFAM" id="SSF53335">
    <property type="entry name" value="S-adenosyl-L-methionine-dependent methyltransferases"/>
    <property type="match status" value="2"/>
</dbReference>
<gene>
    <name evidence="5" type="ORF">LCGC14_0392650</name>
</gene>
<dbReference type="Gene3D" id="3.40.50.150">
    <property type="entry name" value="Vaccinia Virus protein VP39"/>
    <property type="match status" value="2"/>
</dbReference>
<dbReference type="GO" id="GO:0003677">
    <property type="term" value="F:DNA binding"/>
    <property type="evidence" value="ECO:0007669"/>
    <property type="project" value="InterPro"/>
</dbReference>
<dbReference type="Pfam" id="PF01555">
    <property type="entry name" value="N6_N4_Mtase"/>
    <property type="match status" value="1"/>
</dbReference>
<name>A0A0F9T4S7_9ZZZZ</name>
<dbReference type="CDD" id="cd02440">
    <property type="entry name" value="AdoMet_MTases"/>
    <property type="match status" value="1"/>
</dbReference>
<dbReference type="EMBL" id="LAZR01000330">
    <property type="protein sequence ID" value="KKN74179.1"/>
    <property type="molecule type" value="Genomic_DNA"/>
</dbReference>
<dbReference type="AlphaFoldDB" id="A0A0F9T4S7"/>
<dbReference type="InterPro" id="IPR002295">
    <property type="entry name" value="N4/N6-MTase_EcoPI_Mod-like"/>
</dbReference>
<keyword evidence="3" id="KW-0949">S-adenosyl-L-methionine</keyword>
<keyword evidence="2" id="KW-0808">Transferase</keyword>
<dbReference type="PRINTS" id="PR00506">
    <property type="entry name" value="D21N6MTFRASE"/>
</dbReference>
<organism evidence="5">
    <name type="scientific">marine sediment metagenome</name>
    <dbReference type="NCBI Taxonomy" id="412755"/>
    <lineage>
        <taxon>unclassified sequences</taxon>
        <taxon>metagenomes</taxon>
        <taxon>ecological metagenomes</taxon>
    </lineage>
</organism>
<evidence type="ECO:0000313" key="5">
    <source>
        <dbReference type="EMBL" id="KKN74179.1"/>
    </source>
</evidence>
<proteinExistence type="predicted"/>
<feature type="domain" description="DNA methylase N-4/N-6" evidence="4">
    <location>
        <begin position="28"/>
        <end position="93"/>
    </location>
</feature>
<comment type="caution">
    <text evidence="5">The sequence shown here is derived from an EMBL/GenBank/DDBJ whole genome shotgun (WGS) entry which is preliminary data.</text>
</comment>
<dbReference type="GO" id="GO:0032259">
    <property type="term" value="P:methylation"/>
    <property type="evidence" value="ECO:0007669"/>
    <property type="project" value="UniProtKB-KW"/>
</dbReference>
<dbReference type="InterPro" id="IPR002941">
    <property type="entry name" value="DNA_methylase_N4/N6"/>
</dbReference>
<sequence>MTKPFAPEFKREEHGWITFPPDQQDRKSLFFPNGVMKHPAKMNFHLQQAIIKYVAEPGNVLLDPFGGTGTLMIAALQGYRVILLEIEDGYHRLQLEAAANLDIQVPGAGQLVTLLHGDNRMLLPIPCNHVITSPPYAQAMKATKVRKRREDAPDNWLVEQDERMLAYSKSPRNISKINPFLYNMEMRKIYQLCYQSLPVGGTMTTVIKDRIVDGKRVYLSKWADKVCKAAGFTLELWEKWKALGHGFTKIAASQGKQVVWDEDILIYRRTT</sequence>
<dbReference type="GO" id="GO:0008170">
    <property type="term" value="F:N-methyltransferase activity"/>
    <property type="evidence" value="ECO:0007669"/>
    <property type="project" value="InterPro"/>
</dbReference>
<reference evidence="5" key="1">
    <citation type="journal article" date="2015" name="Nature">
        <title>Complex archaea that bridge the gap between prokaryotes and eukaryotes.</title>
        <authorList>
            <person name="Spang A."/>
            <person name="Saw J.H."/>
            <person name="Jorgensen S.L."/>
            <person name="Zaremba-Niedzwiedzka K."/>
            <person name="Martijn J."/>
            <person name="Lind A.E."/>
            <person name="van Eijk R."/>
            <person name="Schleper C."/>
            <person name="Guy L."/>
            <person name="Ettema T.J."/>
        </authorList>
    </citation>
    <scope>NUCLEOTIDE SEQUENCE</scope>
</reference>
<keyword evidence="1" id="KW-0489">Methyltransferase</keyword>
<dbReference type="InterPro" id="IPR029063">
    <property type="entry name" value="SAM-dependent_MTases_sf"/>
</dbReference>